<dbReference type="Proteomes" id="UP000620124">
    <property type="component" value="Unassembled WGS sequence"/>
</dbReference>
<feature type="compositionally biased region" description="Polar residues" evidence="1">
    <location>
        <begin position="323"/>
        <end position="338"/>
    </location>
</feature>
<feature type="transmembrane region" description="Helical" evidence="2">
    <location>
        <begin position="109"/>
        <end position="128"/>
    </location>
</feature>
<accession>A0A8H6WYD4</accession>
<sequence length="338" mass="38053">MTARATLAPMFNPSPSVPLSEADALDLVHYGRNIMQDTLALIVESIFLSAYGIFFAWSIYMQPLWFNGPLTLPKNFEGLHYFLMVPNVPIGDRLDLADQREARYHPAHIAFYMFNMIIGDGVVIWRTWAVYQRRIAAILIPSILLLASFVFAIIGITCSSYTGSGVLPGAERICPSASLIVWSFCVGANTTCTVLIGFKAWQHHKMMKGLNIIWKSTRMSTEKILLLLVESGFIYLLLWLCQVLAYINLDRTSPWWWVFSVSGPMGAQIAGMYPTLIIVIINFHRTIWEDSTWDSTSTIGNLDGVDSNTTLEWENRPGPRPTDTFNTEHGSKFTSSRP</sequence>
<dbReference type="OrthoDB" id="3174319at2759"/>
<keyword evidence="2" id="KW-1133">Transmembrane helix</keyword>
<evidence type="ECO:0000256" key="2">
    <source>
        <dbReference type="SAM" id="Phobius"/>
    </source>
</evidence>
<keyword evidence="2" id="KW-0472">Membrane</keyword>
<keyword evidence="4" id="KW-1185">Reference proteome</keyword>
<evidence type="ECO:0000313" key="4">
    <source>
        <dbReference type="Proteomes" id="UP000620124"/>
    </source>
</evidence>
<gene>
    <name evidence="3" type="ORF">MVEN_02436100</name>
</gene>
<evidence type="ECO:0000256" key="1">
    <source>
        <dbReference type="SAM" id="MobiDB-lite"/>
    </source>
</evidence>
<feature type="transmembrane region" description="Helical" evidence="2">
    <location>
        <begin position="135"/>
        <end position="157"/>
    </location>
</feature>
<keyword evidence="2" id="KW-0812">Transmembrane</keyword>
<reference evidence="3" key="1">
    <citation type="submission" date="2020-05" db="EMBL/GenBank/DDBJ databases">
        <title>Mycena genomes resolve the evolution of fungal bioluminescence.</title>
        <authorList>
            <person name="Tsai I.J."/>
        </authorList>
    </citation>
    <scope>NUCLEOTIDE SEQUENCE</scope>
    <source>
        <strain evidence="3">CCC161011</strain>
    </source>
</reference>
<name>A0A8H6WYD4_9AGAR</name>
<organism evidence="3 4">
    <name type="scientific">Mycena venus</name>
    <dbReference type="NCBI Taxonomy" id="2733690"/>
    <lineage>
        <taxon>Eukaryota</taxon>
        <taxon>Fungi</taxon>
        <taxon>Dikarya</taxon>
        <taxon>Basidiomycota</taxon>
        <taxon>Agaricomycotina</taxon>
        <taxon>Agaricomycetes</taxon>
        <taxon>Agaricomycetidae</taxon>
        <taxon>Agaricales</taxon>
        <taxon>Marasmiineae</taxon>
        <taxon>Mycenaceae</taxon>
        <taxon>Mycena</taxon>
    </lineage>
</organism>
<feature type="transmembrane region" description="Helical" evidence="2">
    <location>
        <begin position="177"/>
        <end position="198"/>
    </location>
</feature>
<evidence type="ECO:0000313" key="3">
    <source>
        <dbReference type="EMBL" id="KAF7330962.1"/>
    </source>
</evidence>
<feature type="region of interest" description="Disordered" evidence="1">
    <location>
        <begin position="310"/>
        <end position="338"/>
    </location>
</feature>
<proteinExistence type="predicted"/>
<dbReference type="EMBL" id="JACAZI010000032">
    <property type="protein sequence ID" value="KAF7330962.1"/>
    <property type="molecule type" value="Genomic_DNA"/>
</dbReference>
<feature type="transmembrane region" description="Helical" evidence="2">
    <location>
        <begin position="39"/>
        <end position="60"/>
    </location>
</feature>
<protein>
    <submittedName>
        <fullName evidence="3">Uncharacterized protein</fullName>
    </submittedName>
</protein>
<feature type="transmembrane region" description="Helical" evidence="2">
    <location>
        <begin position="255"/>
        <end position="281"/>
    </location>
</feature>
<feature type="transmembrane region" description="Helical" evidence="2">
    <location>
        <begin position="224"/>
        <end position="249"/>
    </location>
</feature>
<comment type="caution">
    <text evidence="3">The sequence shown here is derived from an EMBL/GenBank/DDBJ whole genome shotgun (WGS) entry which is preliminary data.</text>
</comment>
<dbReference type="AlphaFoldDB" id="A0A8H6WYD4"/>